<accession>U7R1F3</accession>
<evidence type="ECO:0000313" key="1">
    <source>
        <dbReference type="EMBL" id="ERT13863.1"/>
    </source>
</evidence>
<evidence type="ECO:0000313" key="2">
    <source>
        <dbReference type="Proteomes" id="UP000017133"/>
    </source>
</evidence>
<name>U7R1F3_PHOTE</name>
<dbReference type="EMBL" id="AXDT01000051">
    <property type="protein sequence ID" value="ERT13863.1"/>
    <property type="molecule type" value="Genomic_DNA"/>
</dbReference>
<dbReference type="AlphaFoldDB" id="U7R1F3"/>
<protein>
    <submittedName>
        <fullName evidence="1">Uncharacterized protein</fullName>
    </submittedName>
</protein>
<proteinExistence type="predicted"/>
<dbReference type="PATRIC" id="fig|1389415.4.peg.1247"/>
<comment type="caution">
    <text evidence="1">The sequence shown here is derived from an EMBL/GenBank/DDBJ whole genome shotgun (WGS) entry which is preliminary data.</text>
</comment>
<sequence>MMNKYKEELNCKGYVLIKNFLCYEEKELLSATVQCLDDREDIPGKIMKYYESSVIDNKKILNRIENFIDAKEAFFIKKIEKKKLMSYYVLL</sequence>
<reference evidence="1 2" key="1">
    <citation type="submission" date="2013-10" db="EMBL/GenBank/DDBJ databases">
        <title>Whole Genome Shotgun Sequence of Photorhabdus temperata J3.</title>
        <authorList>
            <person name="Park G.-S."/>
            <person name="Hong S.-J."/>
            <person name="Shin J.-H."/>
        </authorList>
    </citation>
    <scope>NUCLEOTIDE SEQUENCE [LARGE SCALE GENOMIC DNA]</scope>
    <source>
        <strain evidence="1 2">J3</strain>
    </source>
</reference>
<dbReference type="Proteomes" id="UP000017133">
    <property type="component" value="Unassembled WGS sequence"/>
</dbReference>
<keyword evidence="2" id="KW-1185">Reference proteome</keyword>
<organism evidence="1 2">
    <name type="scientific">Photorhabdus temperata J3</name>
    <dbReference type="NCBI Taxonomy" id="1389415"/>
    <lineage>
        <taxon>Bacteria</taxon>
        <taxon>Pseudomonadati</taxon>
        <taxon>Pseudomonadota</taxon>
        <taxon>Gammaproteobacteria</taxon>
        <taxon>Enterobacterales</taxon>
        <taxon>Morganellaceae</taxon>
        <taxon>Photorhabdus</taxon>
    </lineage>
</organism>
<gene>
    <name evidence="1" type="ORF">O185_06265</name>
</gene>
<dbReference type="RefSeq" id="WP_023044106.1">
    <property type="nucleotide sequence ID" value="NZ_AXDT01000051.1"/>
</dbReference>